<name>A7T579_NEMVE</name>
<feature type="compositionally biased region" description="Basic and acidic residues" evidence="1">
    <location>
        <begin position="21"/>
        <end position="34"/>
    </location>
</feature>
<accession>A7T579</accession>
<reference evidence="3 4" key="1">
    <citation type="journal article" date="2007" name="Science">
        <title>Sea anemone genome reveals ancestral eumetazoan gene repertoire and genomic organization.</title>
        <authorList>
            <person name="Putnam N.H."/>
            <person name="Srivastava M."/>
            <person name="Hellsten U."/>
            <person name="Dirks B."/>
            <person name="Chapman J."/>
            <person name="Salamov A."/>
            <person name="Terry A."/>
            <person name="Shapiro H."/>
            <person name="Lindquist E."/>
            <person name="Kapitonov V.V."/>
            <person name="Jurka J."/>
            <person name="Genikhovich G."/>
            <person name="Grigoriev I.V."/>
            <person name="Lucas S.M."/>
            <person name="Steele R.E."/>
            <person name="Finnerty J.R."/>
            <person name="Technau U."/>
            <person name="Martindale M.Q."/>
            <person name="Rokhsar D.S."/>
        </authorList>
    </citation>
    <scope>NUCLEOTIDE SEQUENCE [LARGE SCALE GENOMIC DNA]</scope>
    <source>
        <strain evidence="4">CH2 X CH6</strain>
    </source>
</reference>
<keyword evidence="4" id="KW-1185">Reference proteome</keyword>
<evidence type="ECO:0000313" key="4">
    <source>
        <dbReference type="Proteomes" id="UP000001593"/>
    </source>
</evidence>
<feature type="compositionally biased region" description="Basic and acidic residues" evidence="1">
    <location>
        <begin position="70"/>
        <end position="96"/>
    </location>
</feature>
<feature type="domain" description="GOST seven transmembrane" evidence="2">
    <location>
        <begin position="219"/>
        <end position="252"/>
    </location>
</feature>
<dbReference type="STRING" id="45351.A7T579"/>
<dbReference type="InParanoid" id="A7T579"/>
<sequence>DQSSAVEFIATTTAPTATSKTIKENDENPPDVKKTLQKKAQHSKVVHPKKHHSEENDETDKEHVRRKRHPDLAEMLRRIQRNAGEEALVRVKRSPDADDPDDPIVPDDQGKNTVDEDTPKPTTHGNKEIKSPKTEVVKKTQSTKSTKGSTNATKKEAKKVEPPTMQKVKQNPQKKGKGDFNSTWVEYKFFFSTATVEPGLLCSYVWQQCIMLIDTHSLASSLVVFAELVSALKRTLARMLVIIVSMGFGIVK</sequence>
<evidence type="ECO:0000313" key="3">
    <source>
        <dbReference type="EMBL" id="EDO28883.1"/>
    </source>
</evidence>
<organism evidence="3 4">
    <name type="scientific">Nematostella vectensis</name>
    <name type="common">Starlet sea anemone</name>
    <dbReference type="NCBI Taxonomy" id="45351"/>
    <lineage>
        <taxon>Eukaryota</taxon>
        <taxon>Metazoa</taxon>
        <taxon>Cnidaria</taxon>
        <taxon>Anthozoa</taxon>
        <taxon>Hexacorallia</taxon>
        <taxon>Actiniaria</taxon>
        <taxon>Edwardsiidae</taxon>
        <taxon>Nematostella</taxon>
    </lineage>
</organism>
<proteinExistence type="predicted"/>
<feature type="compositionally biased region" description="Basic and acidic residues" evidence="1">
    <location>
        <begin position="108"/>
        <end position="138"/>
    </location>
</feature>
<dbReference type="Proteomes" id="UP000001593">
    <property type="component" value="Unassembled WGS sequence"/>
</dbReference>
<dbReference type="EMBL" id="DS471073">
    <property type="protein sequence ID" value="EDO28883.1"/>
    <property type="molecule type" value="Genomic_DNA"/>
</dbReference>
<dbReference type="HOGENOM" id="CLU_1105029_0_0_1"/>
<feature type="compositionally biased region" description="Basic residues" evidence="1">
    <location>
        <begin position="35"/>
        <end position="51"/>
    </location>
</feature>
<feature type="region of interest" description="Disordered" evidence="1">
    <location>
        <begin position="1"/>
        <end position="176"/>
    </location>
</feature>
<protein>
    <recommendedName>
        <fullName evidence="2">GOST seven transmembrane domain-containing protein</fullName>
    </recommendedName>
</protein>
<dbReference type="Pfam" id="PF06814">
    <property type="entry name" value="GOST_TM"/>
    <property type="match status" value="1"/>
</dbReference>
<dbReference type="InterPro" id="IPR053937">
    <property type="entry name" value="GOST_TM"/>
</dbReference>
<evidence type="ECO:0000259" key="2">
    <source>
        <dbReference type="Pfam" id="PF06814"/>
    </source>
</evidence>
<dbReference type="AlphaFoldDB" id="A7T579"/>
<evidence type="ECO:0000256" key="1">
    <source>
        <dbReference type="SAM" id="MobiDB-lite"/>
    </source>
</evidence>
<feature type="compositionally biased region" description="Low complexity" evidence="1">
    <location>
        <begin position="139"/>
        <end position="150"/>
    </location>
</feature>
<gene>
    <name evidence="3" type="ORF">NEMVEDRAFT_v1g222487</name>
</gene>
<feature type="non-terminal residue" evidence="3">
    <location>
        <position position="1"/>
    </location>
</feature>